<proteinExistence type="predicted"/>
<gene>
    <name evidence="1" type="ORF">K458DRAFT_386385</name>
</gene>
<name>A0A6G1JAL3_9PLEO</name>
<evidence type="ECO:0000313" key="1">
    <source>
        <dbReference type="EMBL" id="KAF2687572.1"/>
    </source>
</evidence>
<accession>A0A6G1JAL3</accession>
<dbReference type="Proteomes" id="UP000799291">
    <property type="component" value="Unassembled WGS sequence"/>
</dbReference>
<protein>
    <submittedName>
        <fullName evidence="1">Uncharacterized protein</fullName>
    </submittedName>
</protein>
<sequence>MRSGNEQKVTPVIMFLAVIPSAPSLGIQPPASWLDRELHKQHDAHSWKLGSGTFGSMNFWWHTILAVSAELLAAADEYDYYMQQARRNRAKGTPDSTIPALQHASMYALGHAVHGLQRSSLELGHDYSIDEYAMTLLETRFRIRASTFQNPHPQYRTHDIASTRQPVIVSSVEARMSDKKLGGTLTAGETMMPLKYGVELEFLFFSKELVERVQELLSKEEKKADLLIKMTRCSQKIKLMLMRYSKREHLLARNLRKRGSLVKFPFGKLNKKRIIKNDYTKSTVKYEDYADPESWPEENKQLTFSFEVIEKTMSIKDLCELMSTEPNPTKKFPHCKFQWNFLHILPKGKEYGFKEDPNGTIKFRQAAGSKIASCVIGWGLFVLGFVQLYK</sequence>
<dbReference type="EMBL" id="MU005575">
    <property type="protein sequence ID" value="KAF2687572.1"/>
    <property type="molecule type" value="Genomic_DNA"/>
</dbReference>
<dbReference type="AlphaFoldDB" id="A0A6G1JAL3"/>
<evidence type="ECO:0000313" key="2">
    <source>
        <dbReference type="Proteomes" id="UP000799291"/>
    </source>
</evidence>
<keyword evidence="2" id="KW-1185">Reference proteome</keyword>
<reference evidence="1" key="1">
    <citation type="journal article" date="2020" name="Stud. Mycol.">
        <title>101 Dothideomycetes genomes: a test case for predicting lifestyles and emergence of pathogens.</title>
        <authorList>
            <person name="Haridas S."/>
            <person name="Albert R."/>
            <person name="Binder M."/>
            <person name="Bloem J."/>
            <person name="Labutti K."/>
            <person name="Salamov A."/>
            <person name="Andreopoulos B."/>
            <person name="Baker S."/>
            <person name="Barry K."/>
            <person name="Bills G."/>
            <person name="Bluhm B."/>
            <person name="Cannon C."/>
            <person name="Castanera R."/>
            <person name="Culley D."/>
            <person name="Daum C."/>
            <person name="Ezra D."/>
            <person name="Gonzalez J."/>
            <person name="Henrissat B."/>
            <person name="Kuo A."/>
            <person name="Liang C."/>
            <person name="Lipzen A."/>
            <person name="Lutzoni F."/>
            <person name="Magnuson J."/>
            <person name="Mondo S."/>
            <person name="Nolan M."/>
            <person name="Ohm R."/>
            <person name="Pangilinan J."/>
            <person name="Park H.-J."/>
            <person name="Ramirez L."/>
            <person name="Alfaro M."/>
            <person name="Sun H."/>
            <person name="Tritt A."/>
            <person name="Yoshinaga Y."/>
            <person name="Zwiers L.-H."/>
            <person name="Turgeon B."/>
            <person name="Goodwin S."/>
            <person name="Spatafora J."/>
            <person name="Crous P."/>
            <person name="Grigoriev I."/>
        </authorList>
    </citation>
    <scope>NUCLEOTIDE SEQUENCE</scope>
    <source>
        <strain evidence="1">CBS 122367</strain>
    </source>
</reference>
<organism evidence="1 2">
    <name type="scientific">Lentithecium fluviatile CBS 122367</name>
    <dbReference type="NCBI Taxonomy" id="1168545"/>
    <lineage>
        <taxon>Eukaryota</taxon>
        <taxon>Fungi</taxon>
        <taxon>Dikarya</taxon>
        <taxon>Ascomycota</taxon>
        <taxon>Pezizomycotina</taxon>
        <taxon>Dothideomycetes</taxon>
        <taxon>Pleosporomycetidae</taxon>
        <taxon>Pleosporales</taxon>
        <taxon>Massarineae</taxon>
        <taxon>Lentitheciaceae</taxon>
        <taxon>Lentithecium</taxon>
    </lineage>
</organism>